<evidence type="ECO:0000256" key="2">
    <source>
        <dbReference type="RuleBase" id="RU364082"/>
    </source>
</evidence>
<comment type="similarity">
    <text evidence="1 2">Belongs to the dTDP-4-dehydrorhamnose reductase family.</text>
</comment>
<evidence type="ECO:0000259" key="3">
    <source>
        <dbReference type="Pfam" id="PF04321"/>
    </source>
</evidence>
<evidence type="ECO:0000313" key="4">
    <source>
        <dbReference type="EMBL" id="PAB59140.1"/>
    </source>
</evidence>
<dbReference type="InterPro" id="IPR029903">
    <property type="entry name" value="RmlD-like-bd"/>
</dbReference>
<dbReference type="NCBIfam" id="TIGR01214">
    <property type="entry name" value="rmlD"/>
    <property type="match status" value="1"/>
</dbReference>
<dbReference type="CDD" id="cd05254">
    <property type="entry name" value="dTDP_HR_like_SDR_e"/>
    <property type="match status" value="1"/>
</dbReference>
<accession>A0A267MK26</accession>
<dbReference type="GO" id="GO:0005829">
    <property type="term" value="C:cytosol"/>
    <property type="evidence" value="ECO:0007669"/>
    <property type="project" value="TreeGrafter"/>
</dbReference>
<evidence type="ECO:0000313" key="5">
    <source>
        <dbReference type="Proteomes" id="UP000216024"/>
    </source>
</evidence>
<dbReference type="AlphaFoldDB" id="A0A267MK26"/>
<dbReference type="InterPro" id="IPR036291">
    <property type="entry name" value="NAD(P)-bd_dom_sf"/>
</dbReference>
<dbReference type="SUPFAM" id="SSF51735">
    <property type="entry name" value="NAD(P)-binding Rossmann-fold domains"/>
    <property type="match status" value="1"/>
</dbReference>
<protein>
    <recommendedName>
        <fullName evidence="2">dTDP-4-dehydrorhamnose reductase</fullName>
        <ecNumber evidence="2">1.1.1.133</ecNumber>
    </recommendedName>
</protein>
<dbReference type="RefSeq" id="WP_095133870.1">
    <property type="nucleotide sequence ID" value="NZ_NIBG01000009.1"/>
</dbReference>
<dbReference type="FunFam" id="3.40.50.720:FF:000159">
    <property type="entry name" value="dTDP-4-dehydrorhamnose reductase"/>
    <property type="match status" value="1"/>
</dbReference>
<keyword evidence="2" id="KW-0521">NADP</keyword>
<dbReference type="Proteomes" id="UP000216024">
    <property type="component" value="Unassembled WGS sequence"/>
</dbReference>
<dbReference type="Pfam" id="PF04321">
    <property type="entry name" value="RmlD_sub_bind"/>
    <property type="match status" value="1"/>
</dbReference>
<sequence length="279" mass="31899">MKILISGANGQLGTELKNQLNDRKMTYVALNKDELDITNFNEVKSIILKENPQVVINCAAYTNVDGCEENEIDAFKVNGIGAQNMAIATNKIKCKIVHISTDYVFDGQANIPYREYDRVNPQSIYGESKFLGEKLVEKFNPKHFIIRTAWLYGDGNNFVKTMLNLASYKDELNIVDDQLGTPTSTVDLTRGIINLMETEHYGIFHGTCEGSCSWYDFAKRIFELKGIDIKLNKIITEELNRLASRPKYSVLDNFMLKLLGLNTFRHWEDSLEEYLRNEV</sequence>
<keyword evidence="2" id="KW-0560">Oxidoreductase</keyword>
<dbReference type="Gene3D" id="3.90.25.10">
    <property type="entry name" value="UDP-galactose 4-epimerase, domain 1"/>
    <property type="match status" value="1"/>
</dbReference>
<dbReference type="OrthoDB" id="9803892at2"/>
<reference evidence="4 5" key="1">
    <citation type="submission" date="2017-06" db="EMBL/GenBank/DDBJ databases">
        <title>Draft genome sequence of anaerobic fermentative bacterium Anaeromicrobium sediminis DY2726D isolated from West Pacific Ocean sediments.</title>
        <authorList>
            <person name="Zeng X."/>
        </authorList>
    </citation>
    <scope>NUCLEOTIDE SEQUENCE [LARGE SCALE GENOMIC DNA]</scope>
    <source>
        <strain evidence="4 5">DY2726D</strain>
    </source>
</reference>
<keyword evidence="5" id="KW-1185">Reference proteome</keyword>
<name>A0A267MK26_9FIRM</name>
<comment type="caution">
    <text evidence="4">The sequence shown here is derived from an EMBL/GenBank/DDBJ whole genome shotgun (WGS) entry which is preliminary data.</text>
</comment>
<dbReference type="PANTHER" id="PTHR10491:SF4">
    <property type="entry name" value="METHIONINE ADENOSYLTRANSFERASE 2 SUBUNIT BETA"/>
    <property type="match status" value="1"/>
</dbReference>
<dbReference type="EMBL" id="NIBG01000009">
    <property type="protein sequence ID" value="PAB59140.1"/>
    <property type="molecule type" value="Genomic_DNA"/>
</dbReference>
<feature type="domain" description="RmlD-like substrate binding" evidence="3">
    <location>
        <begin position="1"/>
        <end position="277"/>
    </location>
</feature>
<organism evidence="4 5">
    <name type="scientific">Anaeromicrobium sediminis</name>
    <dbReference type="NCBI Taxonomy" id="1478221"/>
    <lineage>
        <taxon>Bacteria</taxon>
        <taxon>Bacillati</taxon>
        <taxon>Bacillota</taxon>
        <taxon>Clostridia</taxon>
        <taxon>Peptostreptococcales</taxon>
        <taxon>Thermotaleaceae</taxon>
        <taxon>Anaeromicrobium</taxon>
    </lineage>
</organism>
<dbReference type="UniPathway" id="UPA00124"/>
<dbReference type="PANTHER" id="PTHR10491">
    <property type="entry name" value="DTDP-4-DEHYDRORHAMNOSE REDUCTASE"/>
    <property type="match status" value="1"/>
</dbReference>
<proteinExistence type="inferred from homology"/>
<dbReference type="EC" id="1.1.1.133" evidence="2"/>
<comment type="function">
    <text evidence="2">Catalyzes the reduction of dTDP-6-deoxy-L-lyxo-4-hexulose to yield dTDP-L-rhamnose.</text>
</comment>
<dbReference type="GO" id="GO:0008831">
    <property type="term" value="F:dTDP-4-dehydrorhamnose reductase activity"/>
    <property type="evidence" value="ECO:0007669"/>
    <property type="project" value="UniProtKB-EC"/>
</dbReference>
<dbReference type="Gene3D" id="3.40.50.720">
    <property type="entry name" value="NAD(P)-binding Rossmann-like Domain"/>
    <property type="match status" value="1"/>
</dbReference>
<comment type="pathway">
    <text evidence="2">Carbohydrate biosynthesis; dTDP-L-rhamnose biosynthesis.</text>
</comment>
<dbReference type="GO" id="GO:0019305">
    <property type="term" value="P:dTDP-rhamnose biosynthetic process"/>
    <property type="evidence" value="ECO:0007669"/>
    <property type="project" value="UniProtKB-UniPathway"/>
</dbReference>
<dbReference type="InterPro" id="IPR005913">
    <property type="entry name" value="dTDP_dehydrorham_reduct"/>
</dbReference>
<evidence type="ECO:0000256" key="1">
    <source>
        <dbReference type="ARBA" id="ARBA00010944"/>
    </source>
</evidence>
<gene>
    <name evidence="4" type="primary">rfbD</name>
    <name evidence="4" type="ORF">CCE28_11520</name>
</gene>